<evidence type="ECO:0000256" key="2">
    <source>
        <dbReference type="ARBA" id="ARBA00023043"/>
    </source>
</evidence>
<feature type="compositionally biased region" description="Basic and acidic residues" evidence="4">
    <location>
        <begin position="105"/>
        <end position="114"/>
    </location>
</feature>
<feature type="compositionally biased region" description="Basic and acidic residues" evidence="4">
    <location>
        <begin position="561"/>
        <end position="570"/>
    </location>
</feature>
<dbReference type="Gene3D" id="1.25.40.10">
    <property type="entry name" value="Tetratricopeptide repeat domain"/>
    <property type="match status" value="1"/>
</dbReference>
<dbReference type="SMART" id="SM00248">
    <property type="entry name" value="ANK"/>
    <property type="match status" value="3"/>
</dbReference>
<feature type="region of interest" description="Disordered" evidence="4">
    <location>
        <begin position="496"/>
        <end position="524"/>
    </location>
</feature>
<sequence>MSTPVNTSAAILALSKVAWRLSISLSNLVSDAKPGHTALLDLAGEVRSLGNECYQIHLKLQEIANNTETGSPPPYDGDGRIWASLAIQIQETSQTIQELESFEKSFKAEEREDSSPAFQSAQLEKSEDKIEEMENSVRRHSDNLRTTLLLIQTVLAHFVPSGVERTLGDDVAELVQMVNKLQRLSQTNRTWRHTQTEATLMQYAQEAIVKDTATKEQNLIPGPMVGASAGETIDTSDPPWTEVIVAIQKEQKEPELRESITKSAPRRMKTVIRSKGTNENPQPREMSDSDDDLDTDFAKSALSTGAQAFEARNWDEADSMLQEALNMLQQLPRRRREFCDIFDLHYMLAVCAYHIQDPADAEKALHGFISQSATSDQQKEYIYNAMHLLSQLYIRQGNVDRARIECEISLQAPRRLLGKLSGASLESMALMAHIYVLLGNRARAKSCLAMIPEESREAVLRTVEGSLATDVEHLEFSSLLSRAVPRESEVAIDGAPSRLSTSTIDAPSDHQESDAASAMMRSPAAGPWRLRRSLASEDKTFEDSVSFLERSPPMTGTVDMRPPDSRERTQQHTPILGKVDPTGTSQCGPEIPKNKTLSRKEILNKVGCQPRDRTEEAVCKGDLAALATILSKKKEFWKSNLRKRGRPERVTALHFAALFGEIDMAQRLIEASFDVNEVPFGYSTRLTPLNFAIGARQVAMVSLLTANGAKPAHPDTWSTLAGQLLSRSWLMKTMSDSERDLIPSRITAIMDILLKCGWNIDAPISTTAGTMLHQAVSFWTGAYKWDLNLRAAVTSFLCERGASPFEVNGEGKTAYDLAAASEHHDLVRIFEACVRRKELLGTSAMPVELPGQIPCRLRGPKLAMQIVSYLRCQYPKKEFEMMDDEMEIVAK</sequence>
<dbReference type="PANTHER" id="PTHR24171">
    <property type="entry name" value="ANKYRIN REPEAT DOMAIN-CONTAINING PROTEIN 39-RELATED"/>
    <property type="match status" value="1"/>
</dbReference>
<feature type="region of interest" description="Disordered" evidence="4">
    <location>
        <begin position="272"/>
        <end position="291"/>
    </location>
</feature>
<dbReference type="HOGENOM" id="CLU_327324_0_0_1"/>
<keyword evidence="2 3" id="KW-0040">ANK repeat</keyword>
<dbReference type="InterPro" id="IPR036770">
    <property type="entry name" value="Ankyrin_rpt-contain_sf"/>
</dbReference>
<dbReference type="KEGG" id="pte:PTT_10122"/>
<dbReference type="PANTHER" id="PTHR24171:SF9">
    <property type="entry name" value="ANKYRIN REPEAT DOMAIN-CONTAINING PROTEIN 39"/>
    <property type="match status" value="1"/>
</dbReference>
<feature type="repeat" description="ANK" evidence="3">
    <location>
        <begin position="648"/>
        <end position="680"/>
    </location>
</feature>
<dbReference type="eggNOG" id="ENOG502SKGX">
    <property type="taxonomic scope" value="Eukaryota"/>
</dbReference>
<dbReference type="Gene3D" id="1.25.40.20">
    <property type="entry name" value="Ankyrin repeat-containing domain"/>
    <property type="match status" value="2"/>
</dbReference>
<dbReference type="PROSITE" id="PS50297">
    <property type="entry name" value="ANK_REP_REGION"/>
    <property type="match status" value="1"/>
</dbReference>
<protein>
    <submittedName>
        <fullName evidence="5">Uncharacterized protein</fullName>
    </submittedName>
</protein>
<dbReference type="Proteomes" id="UP000001067">
    <property type="component" value="Unassembled WGS sequence"/>
</dbReference>
<accession>E3RNH6</accession>
<dbReference type="SUPFAM" id="SSF48452">
    <property type="entry name" value="TPR-like"/>
    <property type="match status" value="1"/>
</dbReference>
<reference evidence="5 6" key="1">
    <citation type="journal article" date="2010" name="Genome Biol.">
        <title>A first genome assembly of the barley fungal pathogen Pyrenophora teres f. teres.</title>
        <authorList>
            <person name="Ellwood S.R."/>
            <person name="Liu Z."/>
            <person name="Syme R.A."/>
            <person name="Lai Z."/>
            <person name="Hane J.K."/>
            <person name="Keiper F."/>
            <person name="Moffat C.S."/>
            <person name="Oliver R.P."/>
            <person name="Friesen T.L."/>
        </authorList>
    </citation>
    <scope>NUCLEOTIDE SEQUENCE [LARGE SCALE GENOMIC DNA]</scope>
    <source>
        <strain evidence="5 6">0-1</strain>
    </source>
</reference>
<feature type="region of interest" description="Disordered" evidence="4">
    <location>
        <begin position="549"/>
        <end position="593"/>
    </location>
</feature>
<name>E3RNH6_PYRTT</name>
<evidence type="ECO:0000313" key="6">
    <source>
        <dbReference type="Proteomes" id="UP000001067"/>
    </source>
</evidence>
<keyword evidence="6" id="KW-1185">Reference proteome</keyword>
<keyword evidence="1" id="KW-0677">Repeat</keyword>
<evidence type="ECO:0000256" key="4">
    <source>
        <dbReference type="SAM" id="MobiDB-lite"/>
    </source>
</evidence>
<evidence type="ECO:0000256" key="3">
    <source>
        <dbReference type="PROSITE-ProRule" id="PRU00023"/>
    </source>
</evidence>
<dbReference type="OrthoDB" id="194358at2759"/>
<feature type="region of interest" description="Disordered" evidence="4">
    <location>
        <begin position="105"/>
        <end position="127"/>
    </location>
</feature>
<evidence type="ECO:0000256" key="1">
    <source>
        <dbReference type="ARBA" id="ARBA00022737"/>
    </source>
</evidence>
<dbReference type="AlphaFoldDB" id="E3RNH6"/>
<proteinExistence type="predicted"/>
<dbReference type="InterPro" id="IPR011990">
    <property type="entry name" value="TPR-like_helical_dom_sf"/>
</dbReference>
<dbReference type="Pfam" id="PF12796">
    <property type="entry name" value="Ank_2"/>
    <property type="match status" value="1"/>
</dbReference>
<organism evidence="6">
    <name type="scientific">Pyrenophora teres f. teres (strain 0-1)</name>
    <name type="common">Barley net blotch fungus</name>
    <name type="synonym">Drechslera teres f. teres</name>
    <dbReference type="NCBI Taxonomy" id="861557"/>
    <lineage>
        <taxon>Eukaryota</taxon>
        <taxon>Fungi</taxon>
        <taxon>Dikarya</taxon>
        <taxon>Ascomycota</taxon>
        <taxon>Pezizomycotina</taxon>
        <taxon>Dothideomycetes</taxon>
        <taxon>Pleosporomycetidae</taxon>
        <taxon>Pleosporales</taxon>
        <taxon>Pleosporineae</taxon>
        <taxon>Pleosporaceae</taxon>
        <taxon>Pyrenophora</taxon>
    </lineage>
</organism>
<gene>
    <name evidence="5" type="ORF">PTT_10122</name>
</gene>
<dbReference type="EMBL" id="GL534199">
    <property type="protein sequence ID" value="EFQ92727.1"/>
    <property type="molecule type" value="Genomic_DNA"/>
</dbReference>
<evidence type="ECO:0000313" key="5">
    <source>
        <dbReference type="EMBL" id="EFQ92727.1"/>
    </source>
</evidence>
<dbReference type="SUPFAM" id="SSF48403">
    <property type="entry name" value="Ankyrin repeat"/>
    <property type="match status" value="1"/>
</dbReference>
<dbReference type="InterPro" id="IPR002110">
    <property type="entry name" value="Ankyrin_rpt"/>
</dbReference>
<dbReference type="PROSITE" id="PS50088">
    <property type="entry name" value="ANK_REPEAT"/>
    <property type="match status" value="1"/>
</dbReference>